<keyword evidence="10" id="KW-0030">Aminoacyl-tRNA synthetase</keyword>
<keyword evidence="6" id="KW-0436">Ligase</keyword>
<evidence type="ECO:0000256" key="10">
    <source>
        <dbReference type="ARBA" id="ARBA00023146"/>
    </source>
</evidence>
<dbReference type="NCBIfam" id="NF006330">
    <property type="entry name" value="PRK08560.1"/>
    <property type="match status" value="1"/>
</dbReference>
<sequence>MEQSPEAAVTEAVQSLSVSKPEIADSSNPNSNHELSLEERFQTIRNIGEECIQEEELRNLLAKKPEPICYDGFEPSGRMHIAQGVMKTINVNKLTSSGCRVKIWIADWFAKLNNKMGGDLKKIEIVGRYLIEIWKAVGMDLEGGKVEFLWSSKEINARADEYWPLVLDIAQKNNLKRIIRCSQIMGRSETEELTAAQIFYPCMQCADIFFLKADICQLGMDQRKVNVLAREYCDDIKRKNKPIILSHHMLPGLQEGQEKMSKSDPLSSIFMEDEEAEVNLKIKKAFCPPKVVQKNPCLEYVKYLILPWFNEFKVERSAANGGDKTFKNFEELAADYESGELHPADLKSALSKSLNKILEPVRVHFKTDKDAKELLKRVKSSKGNSVVIVVGFMAKPVSIEVWNPNGKYRVISTKPMPGTRWINLLVQQDCRVEICTEKKTILSVQDIIALIGDKCDGVIGQLTEDWGEELFSALSKAGGKAFSNMAVGYNNVDVNAANKYGVAVGNTPGVLTETTAELAASLSLSAARRIVEADEFMRAGLYDGWLPHLFVGNLLKGQTVGVIGAGRIGSAYARMMISLHPILDKTTYHLVNKERLAKMKKEAILINCSRGPVVDEVALVEHLRQNPLFRVGLDVFEDEPYMKPGLAELKNAIVVPHIASASKWTREGMATLAALNVLGKIKGYPVWFDANKVEQFLDENAPPPAASPSIVNAKALGNI</sequence>
<dbReference type="SUPFAM" id="SSF52374">
    <property type="entry name" value="Nucleotidylyl transferase"/>
    <property type="match status" value="1"/>
</dbReference>
<evidence type="ECO:0000256" key="9">
    <source>
        <dbReference type="ARBA" id="ARBA00022917"/>
    </source>
</evidence>
<evidence type="ECO:0000256" key="7">
    <source>
        <dbReference type="ARBA" id="ARBA00022741"/>
    </source>
</evidence>
<comment type="similarity">
    <text evidence="3">Belongs to the class-I aminoacyl-tRNA synthetase family.</text>
</comment>
<dbReference type="PANTHER" id="PTHR46264:SF4">
    <property type="entry name" value="TYROSINE--TRNA LIGASE, CYTOPLASMIC"/>
    <property type="match status" value="1"/>
</dbReference>
<feature type="domain" description="D-isomer specific 2-hydroxyacid dehydrogenase catalytic" evidence="14">
    <location>
        <begin position="426"/>
        <end position="684"/>
    </location>
</feature>
<comment type="catalytic activity">
    <reaction evidence="12">
        <text>tRNA(Tyr) + L-tyrosine + ATP = L-tyrosyl-tRNA(Tyr) + AMP + diphosphate + H(+)</text>
        <dbReference type="Rhea" id="RHEA:10220"/>
        <dbReference type="Rhea" id="RHEA-COMP:9706"/>
        <dbReference type="Rhea" id="RHEA-COMP:9707"/>
        <dbReference type="ChEBI" id="CHEBI:15378"/>
        <dbReference type="ChEBI" id="CHEBI:30616"/>
        <dbReference type="ChEBI" id="CHEBI:33019"/>
        <dbReference type="ChEBI" id="CHEBI:58315"/>
        <dbReference type="ChEBI" id="CHEBI:78442"/>
        <dbReference type="ChEBI" id="CHEBI:78536"/>
        <dbReference type="ChEBI" id="CHEBI:456215"/>
        <dbReference type="EC" id="6.1.1.1"/>
    </reaction>
</comment>
<dbReference type="Gene3D" id="3.40.50.620">
    <property type="entry name" value="HUPs"/>
    <property type="match status" value="2"/>
</dbReference>
<reference evidence="16 17" key="1">
    <citation type="journal article" date="2017" name="Plant Biotechnol. J.">
        <title>A comprehensive draft genome sequence for lupin (Lupinus angustifolius), an emerging health food: insights into plant-microbe interactions and legume evolution.</title>
        <authorList>
            <person name="Hane J.K."/>
            <person name="Ming Y."/>
            <person name="Kamphuis L.G."/>
            <person name="Nelson M.N."/>
            <person name="Garg G."/>
            <person name="Atkins C.A."/>
            <person name="Bayer P.E."/>
            <person name="Bravo A."/>
            <person name="Bringans S."/>
            <person name="Cannon S."/>
            <person name="Edwards D."/>
            <person name="Foley R."/>
            <person name="Gao L.L."/>
            <person name="Harrison M.J."/>
            <person name="Huang W."/>
            <person name="Hurgobin B."/>
            <person name="Li S."/>
            <person name="Liu C.W."/>
            <person name="McGrath A."/>
            <person name="Morahan G."/>
            <person name="Murray J."/>
            <person name="Weller J."/>
            <person name="Jian J."/>
            <person name="Singh K.B."/>
        </authorList>
    </citation>
    <scope>NUCLEOTIDE SEQUENCE [LARGE SCALE GENOMIC DNA]</scope>
    <source>
        <strain evidence="17">cv. Tanjil</strain>
        <tissue evidence="16">Whole plant</tissue>
    </source>
</reference>
<evidence type="ECO:0000256" key="4">
    <source>
        <dbReference type="ARBA" id="ARBA00013160"/>
    </source>
</evidence>
<feature type="compositionally biased region" description="Polar residues" evidence="13">
    <location>
        <begin position="25"/>
        <end position="34"/>
    </location>
</feature>
<dbReference type="InterPro" id="IPR036291">
    <property type="entry name" value="NAD(P)-bd_dom_sf"/>
</dbReference>
<keyword evidence="17" id="KW-1185">Reference proteome</keyword>
<dbReference type="EMBL" id="CM007368">
    <property type="protein sequence ID" value="OIW06789.1"/>
    <property type="molecule type" value="Genomic_DNA"/>
</dbReference>
<dbReference type="InterPro" id="IPR050489">
    <property type="entry name" value="Tyr-tRNA_synthase"/>
</dbReference>
<dbReference type="CDD" id="cd05301">
    <property type="entry name" value="GDH"/>
    <property type="match status" value="1"/>
</dbReference>
<dbReference type="InterPro" id="IPR006139">
    <property type="entry name" value="D-isomer_2_OHA_DH_cat_dom"/>
</dbReference>
<evidence type="ECO:0000256" key="13">
    <source>
        <dbReference type="SAM" id="MobiDB-lite"/>
    </source>
</evidence>
<dbReference type="FunFam" id="3.40.50.620:FF:000103">
    <property type="entry name" value="tyrosine--tRNA ligase 1, cytoplasmic"/>
    <property type="match status" value="1"/>
</dbReference>
<keyword evidence="7" id="KW-0547">Nucleotide-binding</keyword>
<name>A0A1J7HYB0_LUPAN</name>
<dbReference type="Pfam" id="PF00389">
    <property type="entry name" value="2-Hacid_dh"/>
    <property type="match status" value="1"/>
</dbReference>
<accession>A0A1J7HYB0</accession>
<keyword evidence="8" id="KW-0067">ATP-binding</keyword>
<evidence type="ECO:0000256" key="5">
    <source>
        <dbReference type="ARBA" id="ARBA00022490"/>
    </source>
</evidence>
<evidence type="ECO:0000259" key="14">
    <source>
        <dbReference type="Pfam" id="PF00389"/>
    </source>
</evidence>
<evidence type="ECO:0000259" key="15">
    <source>
        <dbReference type="Pfam" id="PF02826"/>
    </source>
</evidence>
<dbReference type="GO" id="GO:0005829">
    <property type="term" value="C:cytosol"/>
    <property type="evidence" value="ECO:0007669"/>
    <property type="project" value="UniProtKB-SubCell"/>
</dbReference>
<feature type="domain" description="D-isomer specific 2-hydroxyacid dehydrogenase NAD-binding" evidence="15">
    <location>
        <begin position="576"/>
        <end position="659"/>
    </location>
</feature>
<dbReference type="EC" id="6.1.1.1" evidence="4"/>
<dbReference type="Pfam" id="PF00579">
    <property type="entry name" value="tRNA-synt_1b"/>
    <property type="match status" value="1"/>
</dbReference>
<dbReference type="SUPFAM" id="SSF52283">
    <property type="entry name" value="Formate/glycerate dehydrogenase catalytic domain-like"/>
    <property type="match status" value="1"/>
</dbReference>
<dbReference type="AlphaFoldDB" id="A0A1J7HYB0"/>
<dbReference type="GO" id="GO:0004831">
    <property type="term" value="F:tyrosine-tRNA ligase activity"/>
    <property type="evidence" value="ECO:0007669"/>
    <property type="project" value="UniProtKB-EC"/>
</dbReference>
<evidence type="ECO:0000256" key="1">
    <source>
        <dbReference type="ARBA" id="ARBA00002025"/>
    </source>
</evidence>
<evidence type="ECO:0000256" key="6">
    <source>
        <dbReference type="ARBA" id="ARBA00022598"/>
    </source>
</evidence>
<gene>
    <name evidence="16" type="ORF">TanjilG_11514</name>
</gene>
<dbReference type="InterPro" id="IPR002305">
    <property type="entry name" value="aa-tRNA-synth_Ic"/>
</dbReference>
<proteinExistence type="inferred from homology"/>
<keyword evidence="9" id="KW-0648">Protein biosynthesis</keyword>
<dbReference type="SUPFAM" id="SSF51735">
    <property type="entry name" value="NAD(P)-binding Rossmann-fold domains"/>
    <property type="match status" value="1"/>
</dbReference>
<dbReference type="Proteomes" id="UP000188354">
    <property type="component" value="Chromosome LG08"/>
</dbReference>
<dbReference type="GO" id="GO:0051287">
    <property type="term" value="F:NAD binding"/>
    <property type="evidence" value="ECO:0007669"/>
    <property type="project" value="InterPro"/>
</dbReference>
<keyword evidence="5" id="KW-0963">Cytoplasm</keyword>
<dbReference type="GO" id="GO:0016616">
    <property type="term" value="F:oxidoreductase activity, acting on the CH-OH group of donors, NAD or NADP as acceptor"/>
    <property type="evidence" value="ECO:0007669"/>
    <property type="project" value="InterPro"/>
</dbReference>
<protein>
    <recommendedName>
        <fullName evidence="4">tyrosine--tRNA ligase</fullName>
        <ecNumber evidence="4">6.1.1.1</ecNumber>
    </recommendedName>
    <alternativeName>
        <fullName evidence="11">Tyrosyl-tRNA synthetase</fullName>
    </alternativeName>
</protein>
<evidence type="ECO:0000256" key="11">
    <source>
        <dbReference type="ARBA" id="ARBA00033323"/>
    </source>
</evidence>
<evidence type="ECO:0000256" key="8">
    <source>
        <dbReference type="ARBA" id="ARBA00022840"/>
    </source>
</evidence>
<dbReference type="Gramene" id="OIW06789">
    <property type="protein sequence ID" value="OIW06789"/>
    <property type="gene ID" value="TanjilG_11514"/>
</dbReference>
<evidence type="ECO:0000256" key="2">
    <source>
        <dbReference type="ARBA" id="ARBA00004514"/>
    </source>
</evidence>
<evidence type="ECO:0000256" key="12">
    <source>
        <dbReference type="ARBA" id="ARBA00048248"/>
    </source>
</evidence>
<feature type="region of interest" description="Disordered" evidence="13">
    <location>
        <begin position="1"/>
        <end position="34"/>
    </location>
</feature>
<comment type="function">
    <text evidence="1">Catalyzes the attachment of tyrosine to tRNA(Tyr) in a two-step reaction: tyrosine is first activated by ATP to form Tyr-AMP and then transferred to the acceptor end of tRNA(Tyr).</text>
</comment>
<dbReference type="STRING" id="3871.A0A1J7HYB0"/>
<dbReference type="PANTHER" id="PTHR46264">
    <property type="entry name" value="TYROSINE-TRNA LIGASE"/>
    <property type="match status" value="1"/>
</dbReference>
<dbReference type="Pfam" id="PF02826">
    <property type="entry name" value="2-Hacid_dh_C"/>
    <property type="match status" value="1"/>
</dbReference>
<dbReference type="Gene3D" id="3.40.50.720">
    <property type="entry name" value="NAD(P)-binding Rossmann-like Domain"/>
    <property type="match status" value="4"/>
</dbReference>
<dbReference type="GO" id="GO:0006437">
    <property type="term" value="P:tyrosyl-tRNA aminoacylation"/>
    <property type="evidence" value="ECO:0007669"/>
    <property type="project" value="TreeGrafter"/>
</dbReference>
<evidence type="ECO:0000313" key="16">
    <source>
        <dbReference type="EMBL" id="OIW06789.1"/>
    </source>
</evidence>
<dbReference type="FunFam" id="3.40.50.620:FF:000085">
    <property type="entry name" value="Tyrosine--tRNA ligase 1 cytoplasmic"/>
    <property type="match status" value="1"/>
</dbReference>
<comment type="subcellular location">
    <subcellularLocation>
        <location evidence="2">Cytoplasm</location>
        <location evidence="2">Cytosol</location>
    </subcellularLocation>
</comment>
<evidence type="ECO:0000313" key="17">
    <source>
        <dbReference type="Proteomes" id="UP000188354"/>
    </source>
</evidence>
<dbReference type="InterPro" id="IPR006140">
    <property type="entry name" value="D-isomer_DH_NAD-bd"/>
</dbReference>
<dbReference type="InterPro" id="IPR014729">
    <property type="entry name" value="Rossmann-like_a/b/a_fold"/>
</dbReference>
<organism evidence="16 17">
    <name type="scientific">Lupinus angustifolius</name>
    <name type="common">Narrow-leaved blue lupine</name>
    <dbReference type="NCBI Taxonomy" id="3871"/>
    <lineage>
        <taxon>Eukaryota</taxon>
        <taxon>Viridiplantae</taxon>
        <taxon>Streptophyta</taxon>
        <taxon>Embryophyta</taxon>
        <taxon>Tracheophyta</taxon>
        <taxon>Spermatophyta</taxon>
        <taxon>Magnoliopsida</taxon>
        <taxon>eudicotyledons</taxon>
        <taxon>Gunneridae</taxon>
        <taxon>Pentapetalae</taxon>
        <taxon>rosids</taxon>
        <taxon>fabids</taxon>
        <taxon>Fabales</taxon>
        <taxon>Fabaceae</taxon>
        <taxon>Papilionoideae</taxon>
        <taxon>50 kb inversion clade</taxon>
        <taxon>genistoids sensu lato</taxon>
        <taxon>core genistoids</taxon>
        <taxon>Genisteae</taxon>
        <taxon>Lupinus</taxon>
    </lineage>
</organism>
<evidence type="ECO:0000256" key="3">
    <source>
        <dbReference type="ARBA" id="ARBA00005594"/>
    </source>
</evidence>
<dbReference type="GO" id="GO:0005524">
    <property type="term" value="F:ATP binding"/>
    <property type="evidence" value="ECO:0007669"/>
    <property type="project" value="UniProtKB-KW"/>
</dbReference>